<dbReference type="PANTHER" id="PTHR43853:SF9">
    <property type="entry name" value="ACETYL-COA C-ACETYLTRANSFERASE"/>
    <property type="match status" value="1"/>
</dbReference>
<evidence type="ECO:0000313" key="11">
    <source>
        <dbReference type="Proteomes" id="UP000094801"/>
    </source>
</evidence>
<evidence type="ECO:0000259" key="8">
    <source>
        <dbReference type="Pfam" id="PF00108"/>
    </source>
</evidence>
<dbReference type="InterPro" id="IPR020617">
    <property type="entry name" value="Thiolase_C"/>
</dbReference>
<comment type="similarity">
    <text evidence="2 7">Belongs to the thiolase-like superfamily. Thiolase family.</text>
</comment>
<dbReference type="PROSITE" id="PS00737">
    <property type="entry name" value="THIOLASE_2"/>
    <property type="match status" value="1"/>
</dbReference>
<evidence type="ECO:0000313" key="10">
    <source>
        <dbReference type="EMBL" id="ODV83897.1"/>
    </source>
</evidence>
<name>A0A1E4SWR0_9ASCO</name>
<dbReference type="InterPro" id="IPR050215">
    <property type="entry name" value="Thiolase-like_sf_Thiolase"/>
</dbReference>
<dbReference type="SUPFAM" id="SSF53901">
    <property type="entry name" value="Thiolase-like"/>
    <property type="match status" value="2"/>
</dbReference>
<dbReference type="OrthoDB" id="5404651at2759"/>
<dbReference type="GO" id="GO:0005777">
    <property type="term" value="C:peroxisome"/>
    <property type="evidence" value="ECO:0007669"/>
    <property type="project" value="TreeGrafter"/>
</dbReference>
<evidence type="ECO:0000256" key="1">
    <source>
        <dbReference type="ARBA" id="ARBA00004872"/>
    </source>
</evidence>
<keyword evidence="3 7" id="KW-0808">Transferase</keyword>
<dbReference type="PANTHER" id="PTHR43853">
    <property type="entry name" value="3-KETOACYL-COA THIOLASE, PEROXISOMAL"/>
    <property type="match status" value="1"/>
</dbReference>
<dbReference type="InterPro" id="IPR002155">
    <property type="entry name" value="Thiolase"/>
</dbReference>
<dbReference type="NCBIfam" id="TIGR01930">
    <property type="entry name" value="AcCoA-C-Actrans"/>
    <property type="match status" value="1"/>
</dbReference>
<dbReference type="Pfam" id="PF02803">
    <property type="entry name" value="Thiolase_C"/>
    <property type="match status" value="1"/>
</dbReference>
<dbReference type="GO" id="GO:0010124">
    <property type="term" value="P:phenylacetate catabolic process"/>
    <property type="evidence" value="ECO:0007669"/>
    <property type="project" value="TreeGrafter"/>
</dbReference>
<evidence type="ECO:0000256" key="7">
    <source>
        <dbReference type="RuleBase" id="RU003557"/>
    </source>
</evidence>
<feature type="domain" description="Thiolase C-terminal" evidence="9">
    <location>
        <begin position="275"/>
        <end position="397"/>
    </location>
</feature>
<comment type="pathway">
    <text evidence="1">Lipid metabolism; fatty acid metabolism.</text>
</comment>
<dbReference type="Proteomes" id="UP000094801">
    <property type="component" value="Unassembled WGS sequence"/>
</dbReference>
<organism evidence="10 11">
    <name type="scientific">[Candida] arabinofermentans NRRL YB-2248</name>
    <dbReference type="NCBI Taxonomy" id="983967"/>
    <lineage>
        <taxon>Eukaryota</taxon>
        <taxon>Fungi</taxon>
        <taxon>Dikarya</taxon>
        <taxon>Ascomycota</taxon>
        <taxon>Saccharomycotina</taxon>
        <taxon>Pichiomycetes</taxon>
        <taxon>Pichiales</taxon>
        <taxon>Pichiaceae</taxon>
        <taxon>Ogataea</taxon>
        <taxon>Ogataea/Candida clade</taxon>
    </lineage>
</organism>
<dbReference type="AlphaFoldDB" id="A0A1E4SWR0"/>
<protein>
    <submittedName>
        <fullName evidence="10">Uncharacterized protein</fullName>
    </submittedName>
</protein>
<evidence type="ECO:0000256" key="6">
    <source>
        <dbReference type="PIRSR" id="PIRSR000429-1"/>
    </source>
</evidence>
<feature type="domain" description="Thiolase N-terminal" evidence="8">
    <location>
        <begin position="17"/>
        <end position="266"/>
    </location>
</feature>
<dbReference type="STRING" id="983967.A0A1E4SWR0"/>
<dbReference type="PIRSF" id="PIRSF000429">
    <property type="entry name" value="Ac-CoA_Ac_transf"/>
    <property type="match status" value="1"/>
</dbReference>
<evidence type="ECO:0000259" key="9">
    <source>
        <dbReference type="Pfam" id="PF02803"/>
    </source>
</evidence>
<evidence type="ECO:0000256" key="5">
    <source>
        <dbReference type="ARBA" id="ARBA00047605"/>
    </source>
</evidence>
<keyword evidence="11" id="KW-1185">Reference proteome</keyword>
<sequence length="401" mass="42815">MSSALIKQITTKSPKDIVILGAYRSPITRAVKGGLAKLSPEEILYQTVKGALSKIKIPLDIVDDVLIGTVLQTLGGQKASALAIKSIGFPVSTTVNTCNRQCSSSIQSLSYVGNSIRCEDYKIGIAAGVESMTWDYFPHRGIPSRISENLLNLANQEAKDVLMPMGITSENVALKYGLNRQELDQFAFDSHRKASIARDSGLFNDEIIPITVDDGKVIDMDDGIRSSISIEKLNSLQPAFTKDGLTTAGNSSQISDGGSIALLTTREEADKLGLKPVGRYISSTVAGVEASLMGIAPAFAIPQLLKKLNLELKDISKFELNEAFATQSLYVLKKLNLENRLIDGDINPKGGAIALGHPLGATGIRCLSTLLNSMEGDGELGIVSMCCSTGQGYAGLFVKET</sequence>
<feature type="active site" description="Acyl-thioester intermediate" evidence="6">
    <location>
        <position position="102"/>
    </location>
</feature>
<dbReference type="GO" id="GO:0003988">
    <property type="term" value="F:acetyl-CoA C-acyltransferase activity"/>
    <property type="evidence" value="ECO:0007669"/>
    <property type="project" value="UniProtKB-EC"/>
</dbReference>
<comment type="catalytic activity">
    <reaction evidence="5">
        <text>an acyl-CoA + acetyl-CoA = a 3-oxoacyl-CoA + CoA</text>
        <dbReference type="Rhea" id="RHEA:21564"/>
        <dbReference type="ChEBI" id="CHEBI:57287"/>
        <dbReference type="ChEBI" id="CHEBI:57288"/>
        <dbReference type="ChEBI" id="CHEBI:58342"/>
        <dbReference type="ChEBI" id="CHEBI:90726"/>
        <dbReference type="EC" id="2.3.1.16"/>
    </reaction>
</comment>
<dbReference type="InterPro" id="IPR016039">
    <property type="entry name" value="Thiolase-like"/>
</dbReference>
<dbReference type="Pfam" id="PF00108">
    <property type="entry name" value="Thiolase_N"/>
    <property type="match status" value="1"/>
</dbReference>
<reference evidence="11" key="1">
    <citation type="submission" date="2016-04" db="EMBL/GenBank/DDBJ databases">
        <title>Comparative genomics of biotechnologically important yeasts.</title>
        <authorList>
            <consortium name="DOE Joint Genome Institute"/>
            <person name="Riley R."/>
            <person name="Haridas S."/>
            <person name="Wolfe K.H."/>
            <person name="Lopes M.R."/>
            <person name="Hittinger C.T."/>
            <person name="Goker M."/>
            <person name="Salamov A."/>
            <person name="Wisecaver J."/>
            <person name="Long T.M."/>
            <person name="Aerts A.L."/>
            <person name="Barry K."/>
            <person name="Choi C."/>
            <person name="Clum A."/>
            <person name="Coughlan A.Y."/>
            <person name="Deshpande S."/>
            <person name="Douglass A.P."/>
            <person name="Hanson S.J."/>
            <person name="Klenk H.-P."/>
            <person name="Labutti K."/>
            <person name="Lapidus A."/>
            <person name="Lindquist E."/>
            <person name="Lipzen A."/>
            <person name="Meier-Kolthoff J.P."/>
            <person name="Ohm R.A."/>
            <person name="Otillar R.P."/>
            <person name="Pangilinan J."/>
            <person name="Peng Y."/>
            <person name="Rokas A."/>
            <person name="Rosa C.A."/>
            <person name="Scheuner C."/>
            <person name="Sibirny A.A."/>
            <person name="Slot J.C."/>
            <person name="Stielow J.B."/>
            <person name="Sun H."/>
            <person name="Kurtzman C.P."/>
            <person name="Blackwell M."/>
            <person name="Grigoriev I.V."/>
            <person name="Jeffries T.W."/>
        </authorList>
    </citation>
    <scope>NUCLEOTIDE SEQUENCE [LARGE SCALE GENOMIC DNA]</scope>
    <source>
        <strain evidence="11">NRRL YB-2248</strain>
    </source>
</reference>
<dbReference type="CDD" id="cd00751">
    <property type="entry name" value="thiolase"/>
    <property type="match status" value="1"/>
</dbReference>
<dbReference type="InterPro" id="IPR020613">
    <property type="entry name" value="Thiolase_CS"/>
</dbReference>
<evidence type="ECO:0000256" key="2">
    <source>
        <dbReference type="ARBA" id="ARBA00010982"/>
    </source>
</evidence>
<dbReference type="Gene3D" id="3.40.47.10">
    <property type="match status" value="2"/>
</dbReference>
<dbReference type="InterPro" id="IPR020616">
    <property type="entry name" value="Thiolase_N"/>
</dbReference>
<feature type="active site" description="Proton acceptor" evidence="6">
    <location>
        <position position="357"/>
    </location>
</feature>
<dbReference type="GO" id="GO:0006635">
    <property type="term" value="P:fatty acid beta-oxidation"/>
    <property type="evidence" value="ECO:0007669"/>
    <property type="project" value="TreeGrafter"/>
</dbReference>
<dbReference type="EMBL" id="KV453860">
    <property type="protein sequence ID" value="ODV83897.1"/>
    <property type="molecule type" value="Genomic_DNA"/>
</dbReference>
<evidence type="ECO:0000256" key="3">
    <source>
        <dbReference type="ARBA" id="ARBA00022679"/>
    </source>
</evidence>
<accession>A0A1E4SWR0</accession>
<evidence type="ECO:0000256" key="4">
    <source>
        <dbReference type="ARBA" id="ARBA00023315"/>
    </source>
</evidence>
<proteinExistence type="inferred from homology"/>
<feature type="active site" description="Proton acceptor" evidence="6">
    <location>
        <position position="386"/>
    </location>
</feature>
<gene>
    <name evidence="10" type="ORF">CANARDRAFT_214072</name>
</gene>
<keyword evidence="4 7" id="KW-0012">Acyltransferase</keyword>